<organism evidence="9 10">
    <name type="scientific">Polyrhizophydium stewartii</name>
    <dbReference type="NCBI Taxonomy" id="2732419"/>
    <lineage>
        <taxon>Eukaryota</taxon>
        <taxon>Fungi</taxon>
        <taxon>Fungi incertae sedis</taxon>
        <taxon>Chytridiomycota</taxon>
        <taxon>Chytridiomycota incertae sedis</taxon>
        <taxon>Chytridiomycetes</taxon>
        <taxon>Rhizophydiales</taxon>
        <taxon>Rhizophydiales incertae sedis</taxon>
        <taxon>Polyrhizophydium</taxon>
    </lineage>
</organism>
<feature type="coiled-coil region" evidence="6">
    <location>
        <begin position="2296"/>
        <end position="2337"/>
    </location>
</feature>
<evidence type="ECO:0000313" key="10">
    <source>
        <dbReference type="Proteomes" id="UP001527925"/>
    </source>
</evidence>
<dbReference type="SUPFAM" id="SSF57997">
    <property type="entry name" value="Tropomyosin"/>
    <property type="match status" value="1"/>
</dbReference>
<feature type="region of interest" description="Disordered" evidence="7">
    <location>
        <begin position="3197"/>
        <end position="3220"/>
    </location>
</feature>
<feature type="region of interest" description="Disordered" evidence="7">
    <location>
        <begin position="2654"/>
        <end position="2684"/>
    </location>
</feature>
<keyword evidence="5" id="KW-0206">Cytoskeleton</keyword>
<feature type="coiled-coil region" evidence="6">
    <location>
        <begin position="3149"/>
        <end position="3176"/>
    </location>
</feature>
<feature type="coiled-coil region" evidence="6">
    <location>
        <begin position="686"/>
        <end position="961"/>
    </location>
</feature>
<proteinExistence type="predicted"/>
<evidence type="ECO:0000256" key="1">
    <source>
        <dbReference type="ARBA" id="ARBA00004267"/>
    </source>
</evidence>
<reference evidence="9 10" key="1">
    <citation type="submission" date="2023-09" db="EMBL/GenBank/DDBJ databases">
        <title>Pangenome analysis of Batrachochytrium dendrobatidis and related Chytrids.</title>
        <authorList>
            <person name="Yacoub M.N."/>
            <person name="Stajich J.E."/>
            <person name="James T.Y."/>
        </authorList>
    </citation>
    <scope>NUCLEOTIDE SEQUENCE [LARGE SCALE GENOMIC DNA]</scope>
    <source>
        <strain evidence="9 10">JEL0888</strain>
    </source>
</reference>
<keyword evidence="2" id="KW-0963">Cytoplasm</keyword>
<evidence type="ECO:0000313" key="9">
    <source>
        <dbReference type="EMBL" id="KAL2915505.1"/>
    </source>
</evidence>
<evidence type="ECO:0000256" key="4">
    <source>
        <dbReference type="ARBA" id="ARBA00023054"/>
    </source>
</evidence>
<evidence type="ECO:0000256" key="5">
    <source>
        <dbReference type="ARBA" id="ARBA00023212"/>
    </source>
</evidence>
<name>A0ABR4N7I8_9FUNG</name>
<feature type="region of interest" description="Disordered" evidence="7">
    <location>
        <begin position="112"/>
        <end position="163"/>
    </location>
</feature>
<evidence type="ECO:0000256" key="7">
    <source>
        <dbReference type="SAM" id="MobiDB-lite"/>
    </source>
</evidence>
<feature type="coiled-coil region" evidence="6">
    <location>
        <begin position="1497"/>
        <end position="1738"/>
    </location>
</feature>
<feature type="coiled-coil region" evidence="6">
    <location>
        <begin position="516"/>
        <end position="616"/>
    </location>
</feature>
<dbReference type="Pfam" id="PF10495">
    <property type="entry name" value="PACT_coil_coil"/>
    <property type="match status" value="1"/>
</dbReference>
<gene>
    <name evidence="9" type="ORF">HK105_204907</name>
</gene>
<sequence>MSAPKDRAQQLAATRAKLEQYHKSRSPAAYSLLSLPAAVPLAAALSRNGSRSNMRSELGESASLVDSLSDRGSRMSPSSLVAVDMDGGVTDLDRLVLPDAAAIAAAAAAGARARHPDAESVSGRSASGRSASGRRADAAAATASTLSLSQQRRTSTSSSSREIRQLTEAEVRHLNDLLSGRIEALLAELEETKRQNTTQMDSLNHQNQTLRAALAEAEAKSAALDKQFERDYDEVEESRMRARLIEEDLSMLSRQREEYETKIKVLTEELAVSHAAAAALSPDSARIGELTAQLDEYRTMIDALRQGAHEAHTTIDDLRSAKQVLEETIESMRRDGVTPATVLPPQAALQHDVADLQLALSQHEAAEAELRAQVADLQAQLKSESQDTIKLRTEVARLGDLLASREKALADLEARLKDLESRSASEVESLLAQVKSLQDQIAASPEDALSIASAEIAALRSQVLAHETTIAGHVKHERDLAARIESASRERSSLLSALDSAHVSLASISNNHALETQTLHAQIEQLTKENARLAAAASPLGSLPVSTDAHVLLAESERERNDLTQRLIQLEGQARASTEEHMLVVSNLQNSLQWARKEKEQAIKECEERVAAIVAERDQLVAGLGVAVSLTDAAQAGEQAALHLDELKAVRIELAEARGERDAMHESLAKAHDSLRAQTAAANSYIKELQASVDESAERIQVLTAEIQTLRADAGNAGDSAELARVRSQLAEAVAARDSLAQRLLAADTQSVPDTDDAEALRAELRDAITERDQVKDKLDQLRAKLREIESRSIEDQSHLVDTMRDLTERNAELKTQRDALQQQVSHLSSRPAASVGIPELSAAEAAASPIVEAMLREQREQYQDRIDTLKQRGIDIEDKLATVESTYLKGITEREIELERLRGQVTQLTADLEAAKRERDDSMAAFESLEQQHAIFAQELDVVRQERQDADEHAEKLEAIINSNTEKFHDILAKMQADHDALSEKLASESASHATAFAEAAKRIEHLEQDTVALRAERDEAVALSQSLKDELASLAVHKGAADAASTQVAQLEEQIKERNAQIDALNSDVATAKSLAEQWESYANESLQEAEATHAQEIHVRETAATALKADVAELSERLEASSARVFELEAQLAVQNARVLELEALVDTTRAEITEAADARYESLSQAHQTLQEHSEQLEATITQLRADVTQGSALSHQLEDTRQSLSDALSRLKAVEADLQGAHNRYEHLSAEHQAALERSEVLAQDVSCLQHEAQDRADLARQVENLELLLAQAKSDREVLAAEHADALELVLSRLRDAEARVQHAEHELLALRDEHAYLQQRHQQHVNAQADRDALIAVIEQEKADAEASLAAARQEQERLESQLMAAQRDHSKLMDEIDRLQAQLSEAHATQHETESAHASNVLQLEVDLEAARAEAKRVEAESVELAERVKELSSQVEEAQLAIQEWQDYAASFGAERSAWAAERAELESHAMAVAEQAQQSTGAISGELAALRTEHAQAVEACESAQQRAAQAEERLVEVEAAMRAASESHTAELAQAQIRAEELAIERSALATQIQELQDANALLTQRVEQLDAHAREASESAKKLNTVMGECESLERDYEQAKERLRQLELDLEVARHELDATRHSLTGHEHALAEQTSRADRLEREVEELRYGDNATIQRLQTDKIQLEMQIDDLSTRIGRAEQRASEFELSALQHQQDVREFDAARQELQMRVASLEADIARMAAVHAQETAAYAAESETAMQSMQACISGLNEDNMVLSSELDQTRAKMHETMRELGNVREQLHAIEAQRSADSYEHSQAMEVLKSELESQRTLAREASAEAKSARKTLADRLAEHAALVQDLESRLKTLQETHDRLRGELESLNQNAESAKRSFEQSSEQLAETHAELASLRAERTELASKLDDAERAKAELARKLDEAVDLSSRKEGELDTARAAAQALETKMASLVERHAIEMASLHSSRSNLDISEQALLKERARCKVLETELDSAKTSLAAAHAKAAAAEREVDMQRRQIAAMTSSADSESAARVDRFTKEVLELRTELSGVKAERDALADTLGRKARELDDAIQQVATLKLAEQHAAQTAKTAAVRAVDLGHAAELVRLKGVVADLEGKLAESDQLLCEMQPALDELDETRAEVERMSRMLRDLGAETDAAGRLTLPLHMDGEQPIRHVPAKEYAQMQARAEDVDRCMSQLESTLALLDENDREIETLRATIEAIVTDATSPASVRRPGTAGGDDNVAKMLQRQIEELRKLWSHELSANSVLRNLIAKTQAESHQYQQDTQRQIMRLREEFDELAHLYETCQRDAEQLRREATAAEKRFEERFNSHFHEQQDQLTAQEELHAKERQALNKLISSLEMERDRLAVDLMRLKSRLDDNAFDKTRDYDAAKRRLAEREAALAETEVALRQSELRARDAEYRLRDMEAKIKEIDLGHKDVVTEFEMRLREADTHIAHLEAKIKEADFAIAKSQADLGRTAQEAKFMADRYRVMEDAYRKLAAAPSHMHRTHEEVEAYRQAWLAERAQLEAELKRKQMELLDREQESMEERMRLRAVADEEIRNAVSAEQRHSRELLGTRIDEMRTRYEAALDELRAQKRKVEEQLDDTEHTLLEERDQLQRRLFEVEERERVLQEENKALESRARAARRTSKQDEERPGADAALDGPLRWGSERRELERRFAQREQQLESERRGLENRLREVSAQLRAMELRLEQSDASCQQERARFEQELERVRLESAQISQHLHSADANGLVEALNQQKNNLEALLRERDEQLSALEERVRQLVVSSGEATEGARALEAQKASLESLIVDRDRRLADAQAQVHSLTARLDQIANMPVKDAAGGVGSRSLASARDAQEYLDQIDRLNQKHQQALDEAKRQADVQIKFERDRAKRLAHKIEDLKFRNQQLKKQLEVYSAPVPGSAEAAREEIEMLRLDLANLKSSNGQILAILRETLLQTMGPGAIDIPDADANRVRINLSKLKDQCGSLIQEVVYMRALVNRLLLWRADLKYQKLYLSLKVDDLLESHKTTLSFIHGMGVALDRRDSMETLSPRRKFVRCVNAVIAIQRMKMLAAGWQVFLQENNRGFFEDLRDSGDIGPAALGGAGGRESGAPFHYASTGDGLDNTQPGRRVVDLERELEQARAVRVALEDRLNEEMYEKRAIELENERLMRAIKYERQPLPNPGPLSPLPLGQAAAARDEHHAARYGSTGARTLDSFLQMPQPQAPLTAASGPLGAPASSHDSRWSGSAGARFR</sequence>
<protein>
    <recommendedName>
        <fullName evidence="8">Pericentrin/AKAP-450 centrosomal targeting domain-containing protein</fullName>
    </recommendedName>
</protein>
<feature type="coiled-coil region" evidence="6">
    <location>
        <begin position="2762"/>
        <end position="2796"/>
    </location>
</feature>
<evidence type="ECO:0000256" key="6">
    <source>
        <dbReference type="SAM" id="Coils"/>
    </source>
</evidence>
<evidence type="ECO:0000259" key="8">
    <source>
        <dbReference type="Pfam" id="PF10495"/>
    </source>
</evidence>
<feature type="coiled-coil region" evidence="6">
    <location>
        <begin position="2832"/>
        <end position="2960"/>
    </location>
</feature>
<feature type="coiled-coil region" evidence="6">
    <location>
        <begin position="1775"/>
        <end position="1964"/>
    </location>
</feature>
<feature type="coiled-coil region" evidence="6">
    <location>
        <begin position="2000"/>
        <end position="2063"/>
    </location>
</feature>
<comment type="subcellular location">
    <subcellularLocation>
        <location evidence="1">Cytoplasm</location>
        <location evidence="1">Cytoskeleton</location>
        <location evidence="1">Microtubule organizing center</location>
    </subcellularLocation>
</comment>
<feature type="coiled-coil region" evidence="6">
    <location>
        <begin position="1164"/>
        <end position="1457"/>
    </location>
</feature>
<dbReference type="PANTHER" id="PTHR47357">
    <property type="entry name" value="COP1-INTERACTIVE PROTEIN 1"/>
    <property type="match status" value="1"/>
</dbReference>
<keyword evidence="10" id="KW-1185">Reference proteome</keyword>
<comment type="caution">
    <text evidence="9">The sequence shown here is derived from an EMBL/GenBank/DDBJ whole genome shotgun (WGS) entry which is preliminary data.</text>
</comment>
<feature type="region of interest" description="Disordered" evidence="7">
    <location>
        <begin position="3234"/>
        <end position="3272"/>
    </location>
</feature>
<dbReference type="PANTHER" id="PTHR47357:SF1">
    <property type="entry name" value="SPINDLE POLE BODY COMPONENT 110"/>
    <property type="match status" value="1"/>
</dbReference>
<feature type="compositionally biased region" description="Low complexity" evidence="7">
    <location>
        <begin position="122"/>
        <end position="160"/>
    </location>
</feature>
<feature type="coiled-coil region" evidence="6">
    <location>
        <begin position="2526"/>
        <end position="2565"/>
    </location>
</feature>
<dbReference type="EMBL" id="JADGIZ020000023">
    <property type="protein sequence ID" value="KAL2915505.1"/>
    <property type="molecule type" value="Genomic_DNA"/>
</dbReference>
<dbReference type="InterPro" id="IPR019528">
    <property type="entry name" value="PACT_domain"/>
</dbReference>
<feature type="compositionally biased region" description="Low complexity" evidence="7">
    <location>
        <begin position="3243"/>
        <end position="3258"/>
    </location>
</feature>
<feature type="coiled-coil region" evidence="6">
    <location>
        <begin position="1107"/>
        <end position="1134"/>
    </location>
</feature>
<feature type="coiled-coil region" evidence="6">
    <location>
        <begin position="2364"/>
        <end position="2476"/>
    </location>
</feature>
<keyword evidence="3" id="KW-0597">Phosphoprotein</keyword>
<feature type="coiled-coil region" evidence="6">
    <location>
        <begin position="998"/>
        <end position="1070"/>
    </location>
</feature>
<keyword evidence="4 6" id="KW-0175">Coiled coil</keyword>
<dbReference type="Proteomes" id="UP001527925">
    <property type="component" value="Unassembled WGS sequence"/>
</dbReference>
<evidence type="ECO:0000256" key="3">
    <source>
        <dbReference type="ARBA" id="ARBA00022553"/>
    </source>
</evidence>
<evidence type="ECO:0000256" key="2">
    <source>
        <dbReference type="ARBA" id="ARBA00022490"/>
    </source>
</evidence>
<accession>A0ABR4N7I8</accession>
<feature type="coiled-coil region" evidence="6">
    <location>
        <begin position="175"/>
        <end position="429"/>
    </location>
</feature>
<feature type="domain" description="Pericentrin/AKAP-450 centrosomal targeting" evidence="8">
    <location>
        <begin position="3017"/>
        <end position="3093"/>
    </location>
</feature>